<dbReference type="InterPro" id="IPR000524">
    <property type="entry name" value="Tscrpt_reg_HTH_GntR"/>
</dbReference>
<reference evidence="5" key="1">
    <citation type="submission" date="2018-06" db="EMBL/GenBank/DDBJ databases">
        <title>Paenibacillus xerothermodurans sp. nov. an extremely dry heat resistant spore forming bacterium isolated from the soil of Cape Canaveral, Florida.</title>
        <authorList>
            <person name="Seuylemezian A."/>
            <person name="Kaur N."/>
            <person name="Patil P."/>
            <person name="Patil P."/>
            <person name="Mayilraj S."/>
            <person name="Vaishampayan P."/>
        </authorList>
    </citation>
    <scope>NUCLEOTIDE SEQUENCE [LARGE SCALE GENOMIC DNA]</scope>
    <source>
        <strain evidence="5">ATCC 27380</strain>
    </source>
</reference>
<dbReference type="InterPro" id="IPR036390">
    <property type="entry name" value="WH_DNA-bd_sf"/>
</dbReference>
<dbReference type="AlphaFoldDB" id="A0A2W1NWS9"/>
<dbReference type="Gene3D" id="1.20.120.530">
    <property type="entry name" value="GntR ligand-binding domain-like"/>
    <property type="match status" value="1"/>
</dbReference>
<gene>
    <name evidence="5" type="ORF">CBW46_004290</name>
</gene>
<comment type="caution">
    <text evidence="5">The sequence shown here is derived from an EMBL/GenBank/DDBJ whole genome shotgun (WGS) entry which is preliminary data.</text>
</comment>
<evidence type="ECO:0000256" key="2">
    <source>
        <dbReference type="ARBA" id="ARBA00023125"/>
    </source>
</evidence>
<dbReference type="PANTHER" id="PTHR43537:SF5">
    <property type="entry name" value="UXU OPERON TRANSCRIPTIONAL REGULATOR"/>
    <property type="match status" value="1"/>
</dbReference>
<dbReference type="CDD" id="cd07377">
    <property type="entry name" value="WHTH_GntR"/>
    <property type="match status" value="1"/>
</dbReference>
<dbReference type="PROSITE" id="PS50949">
    <property type="entry name" value="HTH_GNTR"/>
    <property type="match status" value="1"/>
</dbReference>
<dbReference type="RefSeq" id="WP_089199320.1">
    <property type="nucleotide sequence ID" value="NZ_NHRJ02000002.1"/>
</dbReference>
<keyword evidence="6" id="KW-1185">Reference proteome</keyword>
<dbReference type="InterPro" id="IPR008920">
    <property type="entry name" value="TF_FadR/GntR_C"/>
</dbReference>
<dbReference type="SUPFAM" id="SSF46785">
    <property type="entry name" value="Winged helix' DNA-binding domain"/>
    <property type="match status" value="1"/>
</dbReference>
<accession>A0A2W1NWS9</accession>
<dbReference type="PRINTS" id="PR00035">
    <property type="entry name" value="HTHGNTR"/>
</dbReference>
<evidence type="ECO:0000256" key="1">
    <source>
        <dbReference type="ARBA" id="ARBA00023015"/>
    </source>
</evidence>
<keyword evidence="2" id="KW-0238">DNA-binding</keyword>
<name>A0A2W1NWS9_PAEXE</name>
<dbReference type="InterPro" id="IPR011711">
    <property type="entry name" value="GntR_C"/>
</dbReference>
<dbReference type="SMART" id="SM00345">
    <property type="entry name" value="HTH_GNTR"/>
    <property type="match status" value="1"/>
</dbReference>
<dbReference type="Pfam" id="PF00392">
    <property type="entry name" value="GntR"/>
    <property type="match status" value="1"/>
</dbReference>
<keyword evidence="3" id="KW-0804">Transcription</keyword>
<dbReference type="GO" id="GO:0003700">
    <property type="term" value="F:DNA-binding transcription factor activity"/>
    <property type="evidence" value="ECO:0007669"/>
    <property type="project" value="InterPro"/>
</dbReference>
<evidence type="ECO:0000259" key="4">
    <source>
        <dbReference type="PROSITE" id="PS50949"/>
    </source>
</evidence>
<feature type="domain" description="HTH gntR-type" evidence="4">
    <location>
        <begin position="2"/>
        <end position="69"/>
    </location>
</feature>
<dbReference type="GO" id="GO:0003677">
    <property type="term" value="F:DNA binding"/>
    <property type="evidence" value="ECO:0007669"/>
    <property type="project" value="UniProtKB-KW"/>
</dbReference>
<proteinExistence type="predicted"/>
<dbReference type="SUPFAM" id="SSF48008">
    <property type="entry name" value="GntR ligand-binding domain-like"/>
    <property type="match status" value="1"/>
</dbReference>
<dbReference type="InterPro" id="IPR036388">
    <property type="entry name" value="WH-like_DNA-bd_sf"/>
</dbReference>
<dbReference type="EMBL" id="NHRJ02000002">
    <property type="protein sequence ID" value="PZE22176.1"/>
    <property type="molecule type" value="Genomic_DNA"/>
</dbReference>
<protein>
    <submittedName>
        <fullName evidence="5">GntR family transcriptional regulator</fullName>
    </submittedName>
</protein>
<dbReference type="SMART" id="SM00895">
    <property type="entry name" value="FCD"/>
    <property type="match status" value="1"/>
</dbReference>
<keyword evidence="1" id="KW-0805">Transcription regulation</keyword>
<sequence>MSRQTESAYQYMKQKILDGTYKPSQKLIESQLAEEIGVSRNTVKKALLKLEQDNLVKIENNKGATIKYFTLEEVINYLEIREVLEGLVAATAAKTITDDELNRLEQTLEQMAIHLQDNNFDEYSALNKQFHSIIYKASKKDQAVELINMIKTQLIRYQFRTILVPGRNENSLMEHKRILQALIDRDEDAAANAAKAHIYNVRQTIERNYHYLV</sequence>
<dbReference type="Proteomes" id="UP000214746">
    <property type="component" value="Unassembled WGS sequence"/>
</dbReference>
<dbReference type="Gene3D" id="1.10.10.10">
    <property type="entry name" value="Winged helix-like DNA-binding domain superfamily/Winged helix DNA-binding domain"/>
    <property type="match status" value="1"/>
</dbReference>
<evidence type="ECO:0000313" key="5">
    <source>
        <dbReference type="EMBL" id="PZE22176.1"/>
    </source>
</evidence>
<dbReference type="OrthoDB" id="114741at2"/>
<organism evidence="5 6">
    <name type="scientific">Paenibacillus xerothermodurans</name>
    <dbReference type="NCBI Taxonomy" id="1977292"/>
    <lineage>
        <taxon>Bacteria</taxon>
        <taxon>Bacillati</taxon>
        <taxon>Bacillota</taxon>
        <taxon>Bacilli</taxon>
        <taxon>Bacillales</taxon>
        <taxon>Paenibacillaceae</taxon>
        <taxon>Paenibacillus</taxon>
    </lineage>
</organism>
<dbReference type="PANTHER" id="PTHR43537">
    <property type="entry name" value="TRANSCRIPTIONAL REGULATOR, GNTR FAMILY"/>
    <property type="match status" value="1"/>
</dbReference>
<evidence type="ECO:0000256" key="3">
    <source>
        <dbReference type="ARBA" id="ARBA00023163"/>
    </source>
</evidence>
<dbReference type="Pfam" id="PF07729">
    <property type="entry name" value="FCD"/>
    <property type="match status" value="1"/>
</dbReference>
<evidence type="ECO:0000313" key="6">
    <source>
        <dbReference type="Proteomes" id="UP000214746"/>
    </source>
</evidence>